<dbReference type="PANTHER" id="PTHR34395">
    <property type="entry name" value="OS11G0427500 PROTEIN"/>
    <property type="match status" value="1"/>
</dbReference>
<dbReference type="KEGG" id="zma:103630074"/>
<feature type="region of interest" description="Disordered" evidence="1">
    <location>
        <begin position="42"/>
        <end position="65"/>
    </location>
</feature>
<evidence type="ECO:0000256" key="1">
    <source>
        <dbReference type="SAM" id="MobiDB-lite"/>
    </source>
</evidence>
<dbReference type="InParanoid" id="A0A804Q0M2"/>
<dbReference type="FunCoup" id="A0A804Q0M2">
    <property type="interactions" value="677"/>
</dbReference>
<evidence type="ECO:0000313" key="3">
    <source>
        <dbReference type="Proteomes" id="UP000007305"/>
    </source>
</evidence>
<dbReference type="AlphaFoldDB" id="A0A804Q0M2"/>
<gene>
    <name evidence="2" type="primary">LOC103630074</name>
</gene>
<evidence type="ECO:0000313" key="2">
    <source>
        <dbReference type="EnsemblPlants" id="Zm00001eb283050_P001"/>
    </source>
</evidence>
<reference evidence="2" key="3">
    <citation type="submission" date="2021-05" db="UniProtKB">
        <authorList>
            <consortium name="EnsemblPlants"/>
        </authorList>
    </citation>
    <scope>IDENTIFICATION</scope>
    <source>
        <strain evidence="2">cv. B73</strain>
    </source>
</reference>
<keyword evidence="3" id="KW-1185">Reference proteome</keyword>
<dbReference type="PANTHER" id="PTHR34395:SF15">
    <property type="entry name" value="OS09G0292400 PROTEIN"/>
    <property type="match status" value="1"/>
</dbReference>
<feature type="compositionally biased region" description="Basic and acidic residues" evidence="1">
    <location>
        <begin position="110"/>
        <end position="124"/>
    </location>
</feature>
<reference evidence="2" key="2">
    <citation type="submission" date="2019-07" db="EMBL/GenBank/DDBJ databases">
        <authorList>
            <person name="Seetharam A."/>
            <person name="Woodhouse M."/>
            <person name="Cannon E."/>
        </authorList>
    </citation>
    <scope>NUCLEOTIDE SEQUENCE [LARGE SCALE GENOMIC DNA]</scope>
    <source>
        <strain evidence="2">cv. B73</strain>
    </source>
</reference>
<sequence length="223" mass="25676">MVTFPKIKKFNNNKATFPLFDALGKLYDGHLAEGTWSCTSLEAPQEEEPNEQLQDAEDGPQGFDLNVVHDVDDEVDDALTERNEDMLQGRANTLSRDEESGQRRPATSRNKQEKEPKKPRKTDNIENMMNKYLEMRSKQVEDEAAREKEAREKETREKEAAQSEDFSIKRCISVLNTMEEVTKLEKAKAYSVFTKSKENRETFICACEADQESALIWLRNEMA</sequence>
<dbReference type="RefSeq" id="XP_008649391.1">
    <property type="nucleotide sequence ID" value="XM_008651169.4"/>
</dbReference>
<feature type="compositionally biased region" description="Acidic residues" evidence="1">
    <location>
        <begin position="44"/>
        <end position="58"/>
    </location>
</feature>
<dbReference type="Proteomes" id="UP000007305">
    <property type="component" value="Chromosome 6"/>
</dbReference>
<feature type="compositionally biased region" description="Basic and acidic residues" evidence="1">
    <location>
        <begin position="133"/>
        <end position="161"/>
    </location>
</feature>
<protein>
    <submittedName>
        <fullName evidence="2">Uncharacterized protein</fullName>
    </submittedName>
</protein>
<proteinExistence type="predicted"/>
<name>A0A804Q0M2_MAIZE</name>
<accession>A0A804Q0M2</accession>
<dbReference type="EnsemblPlants" id="Zm00001eb283050_T001">
    <property type="protein sequence ID" value="Zm00001eb283050_P001"/>
    <property type="gene ID" value="Zm00001eb283050"/>
</dbReference>
<dbReference type="GeneID" id="103630074"/>
<organism evidence="2 3">
    <name type="scientific">Zea mays</name>
    <name type="common">Maize</name>
    <dbReference type="NCBI Taxonomy" id="4577"/>
    <lineage>
        <taxon>Eukaryota</taxon>
        <taxon>Viridiplantae</taxon>
        <taxon>Streptophyta</taxon>
        <taxon>Embryophyta</taxon>
        <taxon>Tracheophyta</taxon>
        <taxon>Spermatophyta</taxon>
        <taxon>Magnoliopsida</taxon>
        <taxon>Liliopsida</taxon>
        <taxon>Poales</taxon>
        <taxon>Poaceae</taxon>
        <taxon>PACMAD clade</taxon>
        <taxon>Panicoideae</taxon>
        <taxon>Andropogonodae</taxon>
        <taxon>Andropogoneae</taxon>
        <taxon>Tripsacinae</taxon>
        <taxon>Zea</taxon>
    </lineage>
</organism>
<reference evidence="3" key="1">
    <citation type="journal article" date="2009" name="Science">
        <title>The B73 maize genome: complexity, diversity, and dynamics.</title>
        <authorList>
            <person name="Schnable P.S."/>
            <person name="Ware D."/>
            <person name="Fulton R.S."/>
            <person name="Stein J.C."/>
            <person name="Wei F."/>
            <person name="Pasternak S."/>
            <person name="Liang C."/>
            <person name="Zhang J."/>
            <person name="Fulton L."/>
            <person name="Graves T.A."/>
            <person name="Minx P."/>
            <person name="Reily A.D."/>
            <person name="Courtney L."/>
            <person name="Kruchowski S.S."/>
            <person name="Tomlinson C."/>
            <person name="Strong C."/>
            <person name="Delehaunty K."/>
            <person name="Fronick C."/>
            <person name="Courtney B."/>
            <person name="Rock S.M."/>
            <person name="Belter E."/>
            <person name="Du F."/>
            <person name="Kim K."/>
            <person name="Abbott R.M."/>
            <person name="Cotton M."/>
            <person name="Levy A."/>
            <person name="Marchetto P."/>
            <person name="Ochoa K."/>
            <person name="Jackson S.M."/>
            <person name="Gillam B."/>
            <person name="Chen W."/>
            <person name="Yan L."/>
            <person name="Higginbotham J."/>
            <person name="Cardenas M."/>
            <person name="Waligorski J."/>
            <person name="Applebaum E."/>
            <person name="Phelps L."/>
            <person name="Falcone J."/>
            <person name="Kanchi K."/>
            <person name="Thane T."/>
            <person name="Scimone A."/>
            <person name="Thane N."/>
            <person name="Henke J."/>
            <person name="Wang T."/>
            <person name="Ruppert J."/>
            <person name="Shah N."/>
            <person name="Rotter K."/>
            <person name="Hodges J."/>
            <person name="Ingenthron E."/>
            <person name="Cordes M."/>
            <person name="Kohlberg S."/>
            <person name="Sgro J."/>
            <person name="Delgado B."/>
            <person name="Mead K."/>
            <person name="Chinwalla A."/>
            <person name="Leonard S."/>
            <person name="Crouse K."/>
            <person name="Collura K."/>
            <person name="Kudrna D."/>
            <person name="Currie J."/>
            <person name="He R."/>
            <person name="Angelova A."/>
            <person name="Rajasekar S."/>
            <person name="Mueller T."/>
            <person name="Lomeli R."/>
            <person name="Scara G."/>
            <person name="Ko A."/>
            <person name="Delaney K."/>
            <person name="Wissotski M."/>
            <person name="Lopez G."/>
            <person name="Campos D."/>
            <person name="Braidotti M."/>
            <person name="Ashley E."/>
            <person name="Golser W."/>
            <person name="Kim H."/>
            <person name="Lee S."/>
            <person name="Lin J."/>
            <person name="Dujmic Z."/>
            <person name="Kim W."/>
            <person name="Talag J."/>
            <person name="Zuccolo A."/>
            <person name="Fan C."/>
            <person name="Sebastian A."/>
            <person name="Kramer M."/>
            <person name="Spiegel L."/>
            <person name="Nascimento L."/>
            <person name="Zutavern T."/>
            <person name="Miller B."/>
            <person name="Ambroise C."/>
            <person name="Muller S."/>
            <person name="Spooner W."/>
            <person name="Narechania A."/>
            <person name="Ren L."/>
            <person name="Wei S."/>
            <person name="Kumari S."/>
            <person name="Faga B."/>
            <person name="Levy M.J."/>
            <person name="McMahan L."/>
            <person name="Van Buren P."/>
            <person name="Vaughn M.W."/>
            <person name="Ying K."/>
            <person name="Yeh C.-T."/>
            <person name="Emrich S.J."/>
            <person name="Jia Y."/>
            <person name="Kalyanaraman A."/>
            <person name="Hsia A.-P."/>
            <person name="Barbazuk W.B."/>
            <person name="Baucom R.S."/>
            <person name="Brutnell T.P."/>
            <person name="Carpita N.C."/>
            <person name="Chaparro C."/>
            <person name="Chia J.-M."/>
            <person name="Deragon J.-M."/>
            <person name="Estill J.C."/>
            <person name="Fu Y."/>
            <person name="Jeddeloh J.A."/>
            <person name="Han Y."/>
            <person name="Lee H."/>
            <person name="Li P."/>
            <person name="Lisch D.R."/>
            <person name="Liu S."/>
            <person name="Liu Z."/>
            <person name="Nagel D.H."/>
            <person name="McCann M.C."/>
            <person name="SanMiguel P."/>
            <person name="Myers A.M."/>
            <person name="Nettleton D."/>
            <person name="Nguyen J."/>
            <person name="Penning B.W."/>
            <person name="Ponnala L."/>
            <person name="Schneider K.L."/>
            <person name="Schwartz D.C."/>
            <person name="Sharma A."/>
            <person name="Soderlund C."/>
            <person name="Springer N.M."/>
            <person name="Sun Q."/>
            <person name="Wang H."/>
            <person name="Waterman M."/>
            <person name="Westerman R."/>
            <person name="Wolfgruber T.K."/>
            <person name="Yang L."/>
            <person name="Yu Y."/>
            <person name="Zhang L."/>
            <person name="Zhou S."/>
            <person name="Zhu Q."/>
            <person name="Bennetzen J.L."/>
            <person name="Dawe R.K."/>
            <person name="Jiang J."/>
            <person name="Jiang N."/>
            <person name="Presting G.G."/>
            <person name="Wessler S.R."/>
            <person name="Aluru S."/>
            <person name="Martienssen R.A."/>
            <person name="Clifton S.W."/>
            <person name="McCombie W.R."/>
            <person name="Wing R.A."/>
            <person name="Wilson R.K."/>
        </authorList>
    </citation>
    <scope>NUCLEOTIDE SEQUENCE [LARGE SCALE GENOMIC DNA]</scope>
    <source>
        <strain evidence="3">cv. B73</strain>
    </source>
</reference>
<dbReference type="Gramene" id="Zm00001eb283050_T001">
    <property type="protein sequence ID" value="Zm00001eb283050_P001"/>
    <property type="gene ID" value="Zm00001eb283050"/>
</dbReference>
<feature type="region of interest" description="Disordered" evidence="1">
    <location>
        <begin position="87"/>
        <end position="163"/>
    </location>
</feature>
<dbReference type="OrthoDB" id="681374at2759"/>